<reference evidence="7" key="1">
    <citation type="journal article" date="2012" name="Science">
        <title>The Paleozoic origin of enzymatic lignin decomposition reconstructed from 31 fungal genomes.</title>
        <authorList>
            <person name="Floudas D."/>
            <person name="Binder M."/>
            <person name="Riley R."/>
            <person name="Barry K."/>
            <person name="Blanchette R.A."/>
            <person name="Henrissat B."/>
            <person name="Martinez A.T."/>
            <person name="Otillar R."/>
            <person name="Spatafora J.W."/>
            <person name="Yadav J.S."/>
            <person name="Aerts A."/>
            <person name="Benoit I."/>
            <person name="Boyd A."/>
            <person name="Carlson A."/>
            <person name="Copeland A."/>
            <person name="Coutinho P.M."/>
            <person name="de Vries R.P."/>
            <person name="Ferreira P."/>
            <person name="Findley K."/>
            <person name="Foster B."/>
            <person name="Gaskell J."/>
            <person name="Glotzer D."/>
            <person name="Gorecki P."/>
            <person name="Heitman J."/>
            <person name="Hesse C."/>
            <person name="Hori C."/>
            <person name="Igarashi K."/>
            <person name="Jurgens J.A."/>
            <person name="Kallen N."/>
            <person name="Kersten P."/>
            <person name="Kohler A."/>
            <person name="Kuees U."/>
            <person name="Kumar T.K.A."/>
            <person name="Kuo A."/>
            <person name="LaButti K."/>
            <person name="Larrondo L.F."/>
            <person name="Lindquist E."/>
            <person name="Ling A."/>
            <person name="Lombard V."/>
            <person name="Lucas S."/>
            <person name="Lundell T."/>
            <person name="Martin R."/>
            <person name="McLaughlin D.J."/>
            <person name="Morgenstern I."/>
            <person name="Morin E."/>
            <person name="Murat C."/>
            <person name="Nagy L.G."/>
            <person name="Nolan M."/>
            <person name="Ohm R.A."/>
            <person name="Patyshakuliyeva A."/>
            <person name="Rokas A."/>
            <person name="Ruiz-Duenas F.J."/>
            <person name="Sabat G."/>
            <person name="Salamov A."/>
            <person name="Samejima M."/>
            <person name="Schmutz J."/>
            <person name="Slot J.C."/>
            <person name="St John F."/>
            <person name="Stenlid J."/>
            <person name="Sun H."/>
            <person name="Sun S."/>
            <person name="Syed K."/>
            <person name="Tsang A."/>
            <person name="Wiebenga A."/>
            <person name="Young D."/>
            <person name="Pisabarro A."/>
            <person name="Eastwood D.C."/>
            <person name="Martin F."/>
            <person name="Cullen D."/>
            <person name="Grigoriev I.V."/>
            <person name="Hibbett D.S."/>
        </authorList>
    </citation>
    <scope>NUCLEOTIDE SEQUENCE [LARGE SCALE GENOMIC DNA]</scope>
    <source>
        <strain evidence="7">RWD-64-598 SS2</strain>
    </source>
</reference>
<dbReference type="KEGG" id="cput:CONPUDRAFT_78571"/>
<evidence type="ECO:0000256" key="4">
    <source>
        <dbReference type="SAM" id="SignalP"/>
    </source>
</evidence>
<evidence type="ECO:0000256" key="3">
    <source>
        <dbReference type="PIRSR" id="PIRSR601461-2"/>
    </source>
</evidence>
<comment type="caution">
    <text evidence="6">The sequence shown here is derived from an EMBL/GenBank/DDBJ whole genome shotgun (WGS) entry which is preliminary data.</text>
</comment>
<feature type="active site" evidence="2">
    <location>
        <position position="295"/>
    </location>
</feature>
<proteinExistence type="inferred from homology"/>
<sequence>MRLSLATIAAILPFFVAAAPTPRSAAGVKLPLKKSVVSMSLDTLKDEITFVMNKNALGFTNFAANTGSVHALAAKDPSHTLATAPAPTMATGALQSVHNSIWYATVAVGTPAQYYAVSVDTASADLVLPGSECTTCDGHVTYDPTYSSTSKSKDHGFSIPDVAAGSLYTDDLSILGLKANGQTIGVAEAYHTPYHVDNFPADGILGLAFGSISSFNSSSPFQTLVTEGQIASKQFGLRLSDPAELTVGGIDATAYTGEVTYVPVMKQGFWQISVDSLTSSSSSKPVASSFDAIVDSSASFILGPADAVSAFYSGVSGATDNGDGTYTVACDAALSGSITLGGTSFALAADTLVLESDESGTCVGAVAANQNAAHDYWVLGDAFLRNVYSVFDFEKPQVGFATLA</sequence>
<feature type="domain" description="Peptidase A1" evidence="5">
    <location>
        <begin position="102"/>
        <end position="401"/>
    </location>
</feature>
<keyword evidence="3" id="KW-1015">Disulfide bond</keyword>
<dbReference type="GO" id="GO:0004190">
    <property type="term" value="F:aspartic-type endopeptidase activity"/>
    <property type="evidence" value="ECO:0007669"/>
    <property type="project" value="InterPro"/>
</dbReference>
<dbReference type="RefSeq" id="XP_007762734.1">
    <property type="nucleotide sequence ID" value="XM_007764544.1"/>
</dbReference>
<dbReference type="PROSITE" id="PS51767">
    <property type="entry name" value="PEPTIDASE_A1"/>
    <property type="match status" value="1"/>
</dbReference>
<dbReference type="GeneID" id="19209790"/>
<feature type="disulfide bond" evidence="3">
    <location>
        <begin position="330"/>
        <end position="362"/>
    </location>
</feature>
<dbReference type="EMBL" id="JH711573">
    <property type="protein sequence ID" value="EIW85990.1"/>
    <property type="molecule type" value="Genomic_DNA"/>
</dbReference>
<keyword evidence="7" id="KW-1185">Reference proteome</keyword>
<dbReference type="InterPro" id="IPR033121">
    <property type="entry name" value="PEPTIDASE_A1"/>
</dbReference>
<dbReference type="CDD" id="cd05471">
    <property type="entry name" value="pepsin_like"/>
    <property type="match status" value="1"/>
</dbReference>
<dbReference type="PANTHER" id="PTHR47966">
    <property type="entry name" value="BETA-SITE APP-CLEAVING ENZYME, ISOFORM A-RELATED"/>
    <property type="match status" value="1"/>
</dbReference>
<feature type="chain" id="PRO_5024334595" evidence="4">
    <location>
        <begin position="19"/>
        <end position="404"/>
    </location>
</feature>
<dbReference type="PRINTS" id="PR00792">
    <property type="entry name" value="PEPSIN"/>
</dbReference>
<evidence type="ECO:0000256" key="1">
    <source>
        <dbReference type="ARBA" id="ARBA00007447"/>
    </source>
</evidence>
<accession>A0A5M3N3L6</accession>
<keyword evidence="4" id="KW-0732">Signal</keyword>
<dbReference type="GO" id="GO:0006508">
    <property type="term" value="P:proteolysis"/>
    <property type="evidence" value="ECO:0007669"/>
    <property type="project" value="UniProtKB-KW"/>
</dbReference>
<dbReference type="AlphaFoldDB" id="A0A5M3N3L6"/>
<gene>
    <name evidence="6" type="ORF">CONPUDRAFT_78571</name>
</gene>
<dbReference type="Pfam" id="PF00026">
    <property type="entry name" value="Asp"/>
    <property type="match status" value="1"/>
</dbReference>
<feature type="active site" evidence="2">
    <location>
        <position position="120"/>
    </location>
</feature>
<dbReference type="InterPro" id="IPR021109">
    <property type="entry name" value="Peptidase_aspartic_dom_sf"/>
</dbReference>
<dbReference type="InterPro" id="IPR034164">
    <property type="entry name" value="Pepsin-like_dom"/>
</dbReference>
<keyword evidence="6" id="KW-0378">Hydrolase</keyword>
<organism evidence="6 7">
    <name type="scientific">Coniophora puteana (strain RWD-64-598)</name>
    <name type="common">Brown rot fungus</name>
    <dbReference type="NCBI Taxonomy" id="741705"/>
    <lineage>
        <taxon>Eukaryota</taxon>
        <taxon>Fungi</taxon>
        <taxon>Dikarya</taxon>
        <taxon>Basidiomycota</taxon>
        <taxon>Agaricomycotina</taxon>
        <taxon>Agaricomycetes</taxon>
        <taxon>Agaricomycetidae</taxon>
        <taxon>Boletales</taxon>
        <taxon>Coniophorineae</taxon>
        <taxon>Coniophoraceae</taxon>
        <taxon>Coniophora</taxon>
    </lineage>
</organism>
<protein>
    <submittedName>
        <fullName evidence="6">Acid protease</fullName>
    </submittedName>
</protein>
<keyword evidence="6" id="KW-0645">Protease</keyword>
<evidence type="ECO:0000313" key="6">
    <source>
        <dbReference type="EMBL" id="EIW85990.1"/>
    </source>
</evidence>
<dbReference type="SUPFAM" id="SSF50630">
    <property type="entry name" value="Acid proteases"/>
    <property type="match status" value="1"/>
</dbReference>
<comment type="similarity">
    <text evidence="1">Belongs to the peptidase A1 family.</text>
</comment>
<dbReference type="Gene3D" id="2.40.70.10">
    <property type="entry name" value="Acid Proteases"/>
    <property type="match status" value="2"/>
</dbReference>
<dbReference type="PANTHER" id="PTHR47966:SF51">
    <property type="entry name" value="BETA-SITE APP-CLEAVING ENZYME, ISOFORM A-RELATED"/>
    <property type="match status" value="1"/>
</dbReference>
<evidence type="ECO:0000256" key="2">
    <source>
        <dbReference type="PIRSR" id="PIRSR601461-1"/>
    </source>
</evidence>
<dbReference type="OMA" id="TIWMEIS"/>
<evidence type="ECO:0000313" key="7">
    <source>
        <dbReference type="Proteomes" id="UP000053558"/>
    </source>
</evidence>
<feature type="signal peptide" evidence="4">
    <location>
        <begin position="1"/>
        <end position="18"/>
    </location>
</feature>
<evidence type="ECO:0000259" key="5">
    <source>
        <dbReference type="PROSITE" id="PS51767"/>
    </source>
</evidence>
<dbReference type="Proteomes" id="UP000053558">
    <property type="component" value="Unassembled WGS sequence"/>
</dbReference>
<name>A0A5M3N3L6_CONPW</name>
<dbReference type="OrthoDB" id="15189at2759"/>
<dbReference type="InterPro" id="IPR001461">
    <property type="entry name" value="Aspartic_peptidase_A1"/>
</dbReference>